<comment type="catalytic activity">
    <reaction evidence="4">
        <text>a 1-acyl-sn-glycero-3-phosphate + an acyl-CoA = a 1,2-diacyl-sn-glycero-3-phosphate + CoA</text>
        <dbReference type="Rhea" id="RHEA:19709"/>
        <dbReference type="ChEBI" id="CHEBI:57287"/>
        <dbReference type="ChEBI" id="CHEBI:57970"/>
        <dbReference type="ChEBI" id="CHEBI:58342"/>
        <dbReference type="ChEBI" id="CHEBI:58608"/>
        <dbReference type="EC" id="2.3.1.51"/>
    </reaction>
</comment>
<keyword evidence="4" id="KW-0594">Phospholipid biosynthesis</keyword>
<dbReference type="PANTHER" id="PTHR10434">
    <property type="entry name" value="1-ACYL-SN-GLYCEROL-3-PHOSPHATE ACYLTRANSFERASE"/>
    <property type="match status" value="1"/>
</dbReference>
<keyword evidence="2 4" id="KW-0808">Transferase</keyword>
<keyword evidence="4" id="KW-0443">Lipid metabolism</keyword>
<sequence length="306" mass="33513">MAAILDYLGYSIAGYTALTVFFYMLAYVLPKAAFVARALASYFSLIASSVFGVGSSIILSLIGYGGMSQWAVGRSFKLFMKLSTGISFSIEDPKNYLNTVRPAVFIGNHQTELDVLMLGSIFPKWCSVTAKSSLKNVPFLGWFMWLSGSIFIDRKNTKDARQAMSGAATEIRDKKQSVYMFPEGTRSYSKEPELLPFKKGAFHLAVQAQVPIIPVVVANYSHILSVKDFVFRAGDVPCKVLDPISTKGLTSADVDELTRSTRELMLKELIALTERARGQKITSAPRTVSHTNGVIKASGSDMRVAA</sequence>
<evidence type="ECO:0000256" key="1">
    <source>
        <dbReference type="ARBA" id="ARBA00008655"/>
    </source>
</evidence>
<dbReference type="Proteomes" id="UP001321749">
    <property type="component" value="Unassembled WGS sequence"/>
</dbReference>
<evidence type="ECO:0000256" key="4">
    <source>
        <dbReference type="RuleBase" id="RU361267"/>
    </source>
</evidence>
<dbReference type="InterPro" id="IPR004552">
    <property type="entry name" value="AGP_acyltrans"/>
</dbReference>
<reference evidence="7" key="2">
    <citation type="submission" date="2023-06" db="EMBL/GenBank/DDBJ databases">
        <authorList>
            <consortium name="Lawrence Berkeley National Laboratory"/>
            <person name="Mondo S.J."/>
            <person name="Hensen N."/>
            <person name="Bonometti L."/>
            <person name="Westerberg I."/>
            <person name="Brannstrom I.O."/>
            <person name="Guillou S."/>
            <person name="Cros-Aarteil S."/>
            <person name="Calhoun S."/>
            <person name="Haridas S."/>
            <person name="Kuo A."/>
            <person name="Pangilinan J."/>
            <person name="Riley R."/>
            <person name="Labutti K."/>
            <person name="Andreopoulos B."/>
            <person name="Lipzen A."/>
            <person name="Chen C."/>
            <person name="Yanf M."/>
            <person name="Daum C."/>
            <person name="Ng V."/>
            <person name="Clum A."/>
            <person name="Steindorff A."/>
            <person name="Ohm R."/>
            <person name="Martin F."/>
            <person name="Silar P."/>
            <person name="Natvig D."/>
            <person name="Lalanne C."/>
            <person name="Gautier V."/>
            <person name="Ament-Velasquez S.L."/>
            <person name="Kruys A."/>
            <person name="Hutchinson M.I."/>
            <person name="Powell A.J."/>
            <person name="Barry K."/>
            <person name="Miller A.N."/>
            <person name="Grigoriev I.V."/>
            <person name="Debuchy R."/>
            <person name="Gladieux P."/>
            <person name="Thoren M.H."/>
            <person name="Johannesson H."/>
        </authorList>
    </citation>
    <scope>NUCLEOTIDE SEQUENCE</scope>
    <source>
        <strain evidence="7">PSN324</strain>
    </source>
</reference>
<reference evidence="7" key="1">
    <citation type="journal article" date="2023" name="Mol. Phylogenet. Evol.">
        <title>Genome-scale phylogeny and comparative genomics of the fungal order Sordariales.</title>
        <authorList>
            <person name="Hensen N."/>
            <person name="Bonometti L."/>
            <person name="Westerberg I."/>
            <person name="Brannstrom I.O."/>
            <person name="Guillou S."/>
            <person name="Cros-Aarteil S."/>
            <person name="Calhoun S."/>
            <person name="Haridas S."/>
            <person name="Kuo A."/>
            <person name="Mondo S."/>
            <person name="Pangilinan J."/>
            <person name="Riley R."/>
            <person name="LaButti K."/>
            <person name="Andreopoulos B."/>
            <person name="Lipzen A."/>
            <person name="Chen C."/>
            <person name="Yan M."/>
            <person name="Daum C."/>
            <person name="Ng V."/>
            <person name="Clum A."/>
            <person name="Steindorff A."/>
            <person name="Ohm R.A."/>
            <person name="Martin F."/>
            <person name="Silar P."/>
            <person name="Natvig D.O."/>
            <person name="Lalanne C."/>
            <person name="Gautier V."/>
            <person name="Ament-Velasquez S.L."/>
            <person name="Kruys A."/>
            <person name="Hutchinson M.I."/>
            <person name="Powell A.J."/>
            <person name="Barry K."/>
            <person name="Miller A.N."/>
            <person name="Grigoriev I.V."/>
            <person name="Debuchy R."/>
            <person name="Gladieux P."/>
            <person name="Hiltunen Thoren M."/>
            <person name="Johannesson H."/>
        </authorList>
    </citation>
    <scope>NUCLEOTIDE SEQUENCE</scope>
    <source>
        <strain evidence="7">PSN324</strain>
    </source>
</reference>
<dbReference type="SUPFAM" id="SSF69593">
    <property type="entry name" value="Glycerol-3-phosphate (1)-acyltransferase"/>
    <property type="match status" value="1"/>
</dbReference>
<keyword evidence="4" id="KW-0444">Lipid biosynthesis</keyword>
<dbReference type="NCBIfam" id="TIGR00530">
    <property type="entry name" value="AGP_acyltrn"/>
    <property type="match status" value="1"/>
</dbReference>
<protein>
    <recommendedName>
        <fullName evidence="4">1-acyl-sn-glycerol-3-phosphate acyltransferase</fullName>
        <ecNumber evidence="4">2.3.1.51</ecNumber>
    </recommendedName>
</protein>
<dbReference type="CDD" id="cd07989">
    <property type="entry name" value="LPLAT_AGPAT-like"/>
    <property type="match status" value="1"/>
</dbReference>
<keyword evidence="5" id="KW-0472">Membrane</keyword>
<evidence type="ECO:0000256" key="3">
    <source>
        <dbReference type="ARBA" id="ARBA00023315"/>
    </source>
</evidence>
<dbReference type="EMBL" id="MU865115">
    <property type="protein sequence ID" value="KAK4457433.1"/>
    <property type="molecule type" value="Genomic_DNA"/>
</dbReference>
<dbReference type="GO" id="GO:0005783">
    <property type="term" value="C:endoplasmic reticulum"/>
    <property type="evidence" value="ECO:0007669"/>
    <property type="project" value="TreeGrafter"/>
</dbReference>
<dbReference type="PANTHER" id="PTHR10434:SF11">
    <property type="entry name" value="1-ACYL-SN-GLYCEROL-3-PHOSPHATE ACYLTRANSFERASE"/>
    <property type="match status" value="1"/>
</dbReference>
<dbReference type="EC" id="2.3.1.51" evidence="4"/>
<evidence type="ECO:0000313" key="8">
    <source>
        <dbReference type="Proteomes" id="UP001321749"/>
    </source>
</evidence>
<proteinExistence type="inferred from homology"/>
<dbReference type="GO" id="GO:0003841">
    <property type="term" value="F:1-acylglycerol-3-phosphate O-acyltransferase activity"/>
    <property type="evidence" value="ECO:0007669"/>
    <property type="project" value="UniProtKB-UniRule"/>
</dbReference>
<evidence type="ECO:0000256" key="2">
    <source>
        <dbReference type="ARBA" id="ARBA00022679"/>
    </source>
</evidence>
<evidence type="ECO:0000313" key="7">
    <source>
        <dbReference type="EMBL" id="KAK4457433.1"/>
    </source>
</evidence>
<dbReference type="SMART" id="SM00563">
    <property type="entry name" value="PlsC"/>
    <property type="match status" value="1"/>
</dbReference>
<feature type="transmembrane region" description="Helical" evidence="5">
    <location>
        <begin position="7"/>
        <end position="29"/>
    </location>
</feature>
<comment type="similarity">
    <text evidence="1 4">Belongs to the 1-acyl-sn-glycerol-3-phosphate acyltransferase family.</text>
</comment>
<comment type="domain">
    <text evidence="4">The HXXXXD motif is essential for acyltransferase activity and may constitute the binding site for the phosphate moiety of the glycerol-3-phosphate.</text>
</comment>
<dbReference type="InterPro" id="IPR002123">
    <property type="entry name" value="Plipid/glycerol_acylTrfase"/>
</dbReference>
<dbReference type="GO" id="GO:0006654">
    <property type="term" value="P:phosphatidic acid biosynthetic process"/>
    <property type="evidence" value="ECO:0007669"/>
    <property type="project" value="TreeGrafter"/>
</dbReference>
<feature type="transmembrane region" description="Helical" evidence="5">
    <location>
        <begin position="41"/>
        <end position="64"/>
    </location>
</feature>
<dbReference type="GO" id="GO:0016020">
    <property type="term" value="C:membrane"/>
    <property type="evidence" value="ECO:0007669"/>
    <property type="project" value="InterPro"/>
</dbReference>
<comment type="caution">
    <text evidence="7">The sequence shown here is derived from an EMBL/GenBank/DDBJ whole genome shotgun (WGS) entry which is preliminary data.</text>
</comment>
<evidence type="ECO:0000259" key="6">
    <source>
        <dbReference type="SMART" id="SM00563"/>
    </source>
</evidence>
<keyword evidence="5" id="KW-1133">Transmembrane helix</keyword>
<accession>A0AAV9HAI0</accession>
<dbReference type="Pfam" id="PF01553">
    <property type="entry name" value="Acyltransferase"/>
    <property type="match status" value="1"/>
</dbReference>
<gene>
    <name evidence="7" type="ORF">QBC42DRAFT_188557</name>
</gene>
<feature type="domain" description="Phospholipid/glycerol acyltransferase" evidence="6">
    <location>
        <begin position="103"/>
        <end position="220"/>
    </location>
</feature>
<organism evidence="7 8">
    <name type="scientific">Cladorrhinum samala</name>
    <dbReference type="NCBI Taxonomy" id="585594"/>
    <lineage>
        <taxon>Eukaryota</taxon>
        <taxon>Fungi</taxon>
        <taxon>Dikarya</taxon>
        <taxon>Ascomycota</taxon>
        <taxon>Pezizomycotina</taxon>
        <taxon>Sordariomycetes</taxon>
        <taxon>Sordariomycetidae</taxon>
        <taxon>Sordariales</taxon>
        <taxon>Podosporaceae</taxon>
        <taxon>Cladorrhinum</taxon>
    </lineage>
</organism>
<evidence type="ECO:0000256" key="5">
    <source>
        <dbReference type="SAM" id="Phobius"/>
    </source>
</evidence>
<name>A0AAV9HAI0_9PEZI</name>
<dbReference type="AlphaFoldDB" id="A0AAV9HAI0"/>
<keyword evidence="5" id="KW-0812">Transmembrane</keyword>
<keyword evidence="8" id="KW-1185">Reference proteome</keyword>
<keyword evidence="3 4" id="KW-0012">Acyltransferase</keyword>
<keyword evidence="4" id="KW-1208">Phospholipid metabolism</keyword>